<keyword evidence="8" id="KW-1185">Reference proteome</keyword>
<dbReference type="EMBL" id="FNCC01000005">
    <property type="protein sequence ID" value="SDG05532.1"/>
    <property type="molecule type" value="Genomic_DNA"/>
</dbReference>
<dbReference type="InterPro" id="IPR003807">
    <property type="entry name" value="DUF202"/>
</dbReference>
<evidence type="ECO:0000256" key="3">
    <source>
        <dbReference type="ARBA" id="ARBA00022989"/>
    </source>
</evidence>
<evidence type="ECO:0000256" key="1">
    <source>
        <dbReference type="ARBA" id="ARBA00004127"/>
    </source>
</evidence>
<dbReference type="RefSeq" id="WP_090048797.1">
    <property type="nucleotide sequence ID" value="NZ_FNCC01000005.1"/>
</dbReference>
<reference evidence="8" key="1">
    <citation type="submission" date="2016-10" db="EMBL/GenBank/DDBJ databases">
        <authorList>
            <person name="Varghese N."/>
            <person name="Submissions S."/>
        </authorList>
    </citation>
    <scope>NUCLEOTIDE SEQUENCE [LARGE SCALE GENOMIC DNA]</scope>
    <source>
        <strain evidence="8">CGMCC 4.3506</strain>
    </source>
</reference>
<gene>
    <name evidence="7" type="ORF">SAMN05216553_105102</name>
</gene>
<dbReference type="GO" id="GO:0012505">
    <property type="term" value="C:endomembrane system"/>
    <property type="evidence" value="ECO:0007669"/>
    <property type="project" value="UniProtKB-SubCell"/>
</dbReference>
<keyword evidence="2 5" id="KW-0812">Transmembrane</keyword>
<keyword evidence="3 5" id="KW-1133">Transmembrane helix</keyword>
<dbReference type="Proteomes" id="UP000199623">
    <property type="component" value="Unassembled WGS sequence"/>
</dbReference>
<evidence type="ECO:0000313" key="8">
    <source>
        <dbReference type="Proteomes" id="UP000199623"/>
    </source>
</evidence>
<dbReference type="Pfam" id="PF02656">
    <property type="entry name" value="DUF202"/>
    <property type="match status" value="1"/>
</dbReference>
<dbReference type="STRING" id="200378.SAMN05216553_105102"/>
<evidence type="ECO:0000259" key="6">
    <source>
        <dbReference type="Pfam" id="PF02656"/>
    </source>
</evidence>
<evidence type="ECO:0000256" key="5">
    <source>
        <dbReference type="SAM" id="Phobius"/>
    </source>
</evidence>
<proteinExistence type="predicted"/>
<sequence length="96" mass="9948">MTRDPGLQPERTALAWTRTALSAAACSLLLLHVAVRQGGGLAAVPAVCTAAVPVTLVVLRRRRHLAATKPLALGLVGALVTIACLSALPLVVHGRW</sequence>
<evidence type="ECO:0000313" key="7">
    <source>
        <dbReference type="EMBL" id="SDG05532.1"/>
    </source>
</evidence>
<accession>A0A1G7R430</accession>
<name>A0A1G7R430_9PSEU</name>
<comment type="subcellular location">
    <subcellularLocation>
        <location evidence="1">Endomembrane system</location>
        <topology evidence="1">Multi-pass membrane protein</topology>
    </subcellularLocation>
</comment>
<keyword evidence="4 5" id="KW-0472">Membrane</keyword>
<organism evidence="7 8">
    <name type="scientific">Lentzea fradiae</name>
    <dbReference type="NCBI Taxonomy" id="200378"/>
    <lineage>
        <taxon>Bacteria</taxon>
        <taxon>Bacillati</taxon>
        <taxon>Actinomycetota</taxon>
        <taxon>Actinomycetes</taxon>
        <taxon>Pseudonocardiales</taxon>
        <taxon>Pseudonocardiaceae</taxon>
        <taxon>Lentzea</taxon>
    </lineage>
</organism>
<evidence type="ECO:0000256" key="4">
    <source>
        <dbReference type="ARBA" id="ARBA00023136"/>
    </source>
</evidence>
<evidence type="ECO:0000256" key="2">
    <source>
        <dbReference type="ARBA" id="ARBA00022692"/>
    </source>
</evidence>
<feature type="domain" description="DUF202" evidence="6">
    <location>
        <begin position="4"/>
        <end position="64"/>
    </location>
</feature>
<feature type="transmembrane region" description="Helical" evidence="5">
    <location>
        <begin position="41"/>
        <end position="59"/>
    </location>
</feature>
<dbReference type="AlphaFoldDB" id="A0A1G7R430"/>
<protein>
    <recommendedName>
        <fullName evidence="6">DUF202 domain-containing protein</fullName>
    </recommendedName>
</protein>
<feature type="transmembrane region" description="Helical" evidence="5">
    <location>
        <begin position="12"/>
        <end position="35"/>
    </location>
</feature>
<feature type="transmembrane region" description="Helical" evidence="5">
    <location>
        <begin position="71"/>
        <end position="92"/>
    </location>
</feature>